<dbReference type="PANTHER" id="PTHR43102">
    <property type="entry name" value="SLR1143 PROTEIN"/>
    <property type="match status" value="1"/>
</dbReference>
<gene>
    <name evidence="2" type="ORF">GCM10025783_23920</name>
</gene>
<evidence type="ECO:0000313" key="2">
    <source>
        <dbReference type="EMBL" id="GAA4750624.1"/>
    </source>
</evidence>
<dbReference type="EMBL" id="BAABLP010000004">
    <property type="protein sequence ID" value="GAA4750624.1"/>
    <property type="molecule type" value="Genomic_DNA"/>
</dbReference>
<name>A0ABP8Z9L8_9MICO</name>
<reference evidence="3" key="1">
    <citation type="journal article" date="2019" name="Int. J. Syst. Evol. Microbiol.">
        <title>The Global Catalogue of Microorganisms (GCM) 10K type strain sequencing project: providing services to taxonomists for standard genome sequencing and annotation.</title>
        <authorList>
            <consortium name="The Broad Institute Genomics Platform"/>
            <consortium name="The Broad Institute Genome Sequencing Center for Infectious Disease"/>
            <person name="Wu L."/>
            <person name="Ma J."/>
        </authorList>
    </citation>
    <scope>NUCLEOTIDE SEQUENCE [LARGE SCALE GENOMIC DNA]</scope>
    <source>
        <strain evidence="3">JCM 19015</strain>
    </source>
</reference>
<organism evidence="2 3">
    <name type="scientific">Amnibacterium soli</name>
    <dbReference type="NCBI Taxonomy" id="1282736"/>
    <lineage>
        <taxon>Bacteria</taxon>
        <taxon>Bacillati</taxon>
        <taxon>Actinomycetota</taxon>
        <taxon>Actinomycetes</taxon>
        <taxon>Micrococcales</taxon>
        <taxon>Microbacteriaceae</taxon>
        <taxon>Amnibacterium</taxon>
    </lineage>
</organism>
<dbReference type="InterPro" id="IPR029016">
    <property type="entry name" value="GAF-like_dom_sf"/>
</dbReference>
<accession>A0ABP8Z9L8</accession>
<dbReference type="Gene3D" id="3.30.450.40">
    <property type="match status" value="1"/>
</dbReference>
<dbReference type="RefSeq" id="WP_345481438.1">
    <property type="nucleotide sequence ID" value="NZ_BAABLP010000004.1"/>
</dbReference>
<evidence type="ECO:0000256" key="1">
    <source>
        <dbReference type="SAM" id="MobiDB-lite"/>
    </source>
</evidence>
<protein>
    <recommendedName>
        <fullName evidence="4">GAF domain-containing protein</fullName>
    </recommendedName>
</protein>
<sequence>MIPARGPDGGRRFAASRMHRSGPDAQRVLLVGDRALVDGDGDVTGIADRIADGIAARSGRGLDLDVMTDLGPALQAVAAATQAWRLWRYEAVVVLMQESQVQAASRWWSGRIARIAQRVLPELAAASRVLLVRLRDDSSVVAPNASWWEDDGTRSVVSSLAVPLATVDGTGRRQDGSAAIADRVAVLLRGADADAGHGGTAAERRALPEPEADRQRAVDRASEALGGLTPDLERVVLLARNTFAVPFAQVNLLDRGRIRTLAFVGATGDGVEEPICTISVRGSGPTVIADTWQDHRLDANPHVHGPQHPVRFYAAHPIESVDGYRIGTLCVFDLVPHDERDVDRSVLRDLALLAEAEISVLP</sequence>
<proteinExistence type="predicted"/>
<evidence type="ECO:0008006" key="4">
    <source>
        <dbReference type="Google" id="ProtNLM"/>
    </source>
</evidence>
<keyword evidence="3" id="KW-1185">Reference proteome</keyword>
<feature type="region of interest" description="Disordered" evidence="1">
    <location>
        <begin position="1"/>
        <end position="20"/>
    </location>
</feature>
<dbReference type="SUPFAM" id="SSF55781">
    <property type="entry name" value="GAF domain-like"/>
    <property type="match status" value="1"/>
</dbReference>
<dbReference type="Proteomes" id="UP001500121">
    <property type="component" value="Unassembled WGS sequence"/>
</dbReference>
<feature type="region of interest" description="Disordered" evidence="1">
    <location>
        <begin position="195"/>
        <end position="220"/>
    </location>
</feature>
<feature type="compositionally biased region" description="Basic and acidic residues" evidence="1">
    <location>
        <begin position="202"/>
        <end position="220"/>
    </location>
</feature>
<comment type="caution">
    <text evidence="2">The sequence shown here is derived from an EMBL/GenBank/DDBJ whole genome shotgun (WGS) entry which is preliminary data.</text>
</comment>
<dbReference type="PANTHER" id="PTHR43102:SF2">
    <property type="entry name" value="GAF DOMAIN-CONTAINING PROTEIN"/>
    <property type="match status" value="1"/>
</dbReference>
<evidence type="ECO:0000313" key="3">
    <source>
        <dbReference type="Proteomes" id="UP001500121"/>
    </source>
</evidence>